<evidence type="ECO:0008006" key="3">
    <source>
        <dbReference type="Google" id="ProtNLM"/>
    </source>
</evidence>
<dbReference type="EMBL" id="JAFEMC010000003">
    <property type="protein sequence ID" value="MBM6576850.1"/>
    <property type="molecule type" value="Genomic_DNA"/>
</dbReference>
<protein>
    <recommendedName>
        <fullName evidence="3">Nitrile hydratase beta subunit domain-containing protein</fullName>
    </recommendedName>
</protein>
<sequence length="86" mass="9204">MDMGLDQGWRDDASPVELLTVDDGLGDGGLGDDGRGAEERNELHFLAALCDELMRSLLAAGVLSRAQLNEVEAAVAKRVGHSPRSW</sequence>
<dbReference type="RefSeq" id="WP_204198962.1">
    <property type="nucleotide sequence ID" value="NZ_JAFEMC010000003.1"/>
</dbReference>
<name>A0ABS2D7G1_9SPHN</name>
<comment type="caution">
    <text evidence="1">The sequence shown here is derived from an EMBL/GenBank/DDBJ whole genome shotgun (WGS) entry which is preliminary data.</text>
</comment>
<keyword evidence="2" id="KW-1185">Reference proteome</keyword>
<dbReference type="Proteomes" id="UP000763641">
    <property type="component" value="Unassembled WGS sequence"/>
</dbReference>
<proteinExistence type="predicted"/>
<evidence type="ECO:0000313" key="1">
    <source>
        <dbReference type="EMBL" id="MBM6576850.1"/>
    </source>
</evidence>
<evidence type="ECO:0000313" key="2">
    <source>
        <dbReference type="Proteomes" id="UP000763641"/>
    </source>
</evidence>
<reference evidence="1 2" key="1">
    <citation type="submission" date="2020-12" db="EMBL/GenBank/DDBJ databases">
        <title>Sphingomonas sp.</title>
        <authorList>
            <person name="Kim M.K."/>
        </authorList>
    </citation>
    <scope>NUCLEOTIDE SEQUENCE [LARGE SCALE GENOMIC DNA]</scope>
    <source>
        <strain evidence="1 2">BT552</strain>
    </source>
</reference>
<organism evidence="1 2">
    <name type="scientific">Sphingomonas longa</name>
    <dbReference type="NCBI Taxonomy" id="2778730"/>
    <lineage>
        <taxon>Bacteria</taxon>
        <taxon>Pseudomonadati</taxon>
        <taxon>Pseudomonadota</taxon>
        <taxon>Alphaproteobacteria</taxon>
        <taxon>Sphingomonadales</taxon>
        <taxon>Sphingomonadaceae</taxon>
        <taxon>Sphingomonas</taxon>
    </lineage>
</organism>
<accession>A0ABS2D7G1</accession>
<gene>
    <name evidence="1" type="ORF">ILT43_10725</name>
</gene>